<accession>A0AAC9WIB4</accession>
<evidence type="ECO:0000313" key="2">
    <source>
        <dbReference type="EMBL" id="ARE88605.1"/>
    </source>
</evidence>
<dbReference type="EMBL" id="CP020559">
    <property type="protein sequence ID" value="ARE88605.1"/>
    <property type="molecule type" value="Genomic_DNA"/>
</dbReference>
<dbReference type="RefSeq" id="WP_070972487.1">
    <property type="nucleotide sequence ID" value="NZ_CP017603.1"/>
</dbReference>
<dbReference type="Proteomes" id="UP000177894">
    <property type="component" value="Chromosome"/>
</dbReference>
<protein>
    <recommendedName>
        <fullName evidence="5">Vitamin B12 dependent methionine synthase</fullName>
    </recommendedName>
</protein>
<proteinExistence type="predicted"/>
<reference evidence="1 3" key="1">
    <citation type="submission" date="2016-10" db="EMBL/GenBank/DDBJ databases">
        <title>Complete Genome Sequence of Acetogen Clostridium formicoaceticum ATCC 27076.</title>
        <authorList>
            <person name="Bao T."/>
            <person name="Cheng C."/>
            <person name="Zhao J."/>
            <person name="Yang S.-T."/>
            <person name="Wang J."/>
            <person name="Wang M."/>
        </authorList>
    </citation>
    <scope>NUCLEOTIDE SEQUENCE [LARGE SCALE GENOMIC DNA]</scope>
    <source>
        <strain evidence="1 3">ATCC 27076</strain>
    </source>
</reference>
<name>A0AAC9WIB4_9CLOT</name>
<sequence length="210" mass="24457">MMQMIKDFQWKIDRAKIFDRINCQPDDTLYQQYEALLRELKVLADPIGVYKYQKRCFEGPYQLVNNCSHIVYCFVSIDNKVSDRIQYYFEIGNYFKGILLDSMADQMLFSISDEVANSVFIEAEKRFLGLTGKIEPGQKEIPLELQEEILAKLNEGERRPIAARVTEGFMLDPLKSMTFMYGADKSLPLVPKVHDCKECSSMNCQFRQKL</sequence>
<evidence type="ECO:0000313" key="1">
    <source>
        <dbReference type="EMBL" id="AOY77981.1"/>
    </source>
</evidence>
<dbReference type="InterPro" id="IPR037010">
    <property type="entry name" value="VitB12-dep_Met_synth_activ_sf"/>
</dbReference>
<dbReference type="KEGG" id="cfm:BJL90_20195"/>
<keyword evidence="3" id="KW-1185">Reference proteome</keyword>
<dbReference type="EMBL" id="CP017603">
    <property type="protein sequence ID" value="AOY77981.1"/>
    <property type="molecule type" value="Genomic_DNA"/>
</dbReference>
<reference evidence="2 4" key="2">
    <citation type="submission" date="2017-03" db="EMBL/GenBank/DDBJ databases">
        <title>Complete sequence of Clostridium formicaceticum DSM 92.</title>
        <authorList>
            <person name="Poehlein A."/>
            <person name="Karl M."/>
            <person name="Bengelsdorf F.R."/>
            <person name="Duerre P."/>
            <person name="Daniel R."/>
        </authorList>
    </citation>
    <scope>NUCLEOTIDE SEQUENCE [LARGE SCALE GENOMIC DNA]</scope>
    <source>
        <strain evidence="2 4">DSM 92</strain>
    </source>
</reference>
<evidence type="ECO:0000313" key="3">
    <source>
        <dbReference type="Proteomes" id="UP000177894"/>
    </source>
</evidence>
<organism evidence="2 4">
    <name type="scientific">Clostridium formicaceticum</name>
    <dbReference type="NCBI Taxonomy" id="1497"/>
    <lineage>
        <taxon>Bacteria</taxon>
        <taxon>Bacillati</taxon>
        <taxon>Bacillota</taxon>
        <taxon>Clostridia</taxon>
        <taxon>Eubacteriales</taxon>
        <taxon>Clostridiaceae</taxon>
        <taxon>Clostridium</taxon>
    </lineage>
</organism>
<evidence type="ECO:0000313" key="4">
    <source>
        <dbReference type="Proteomes" id="UP000192478"/>
    </source>
</evidence>
<dbReference type="Proteomes" id="UP000192478">
    <property type="component" value="Chromosome"/>
</dbReference>
<evidence type="ECO:0008006" key="5">
    <source>
        <dbReference type="Google" id="ProtNLM"/>
    </source>
</evidence>
<dbReference type="Gene3D" id="3.40.109.40">
    <property type="match status" value="1"/>
</dbReference>
<dbReference type="GO" id="GO:0008705">
    <property type="term" value="F:methionine synthase activity"/>
    <property type="evidence" value="ECO:0007669"/>
    <property type="project" value="InterPro"/>
</dbReference>
<gene>
    <name evidence="1" type="ORF">BJL90_20195</name>
    <name evidence="2" type="ORF">CLFO_30110</name>
</gene>
<dbReference type="AlphaFoldDB" id="A0AAC9WIB4"/>
<dbReference type="SUPFAM" id="SSF56507">
    <property type="entry name" value="Methionine synthase activation domain-like"/>
    <property type="match status" value="1"/>
</dbReference>